<reference evidence="2 3" key="1">
    <citation type="submission" date="2016-07" db="EMBL/GenBank/DDBJ databases">
        <title>Characterization of isolates of Eisenbergiella tayi derived from blood cultures, using whole genome sequencing.</title>
        <authorList>
            <person name="Burdz T."/>
            <person name="Wiebe D."/>
            <person name="Huynh C."/>
            <person name="Bernard K."/>
        </authorList>
    </citation>
    <scope>NUCLEOTIDE SEQUENCE [LARGE SCALE GENOMIC DNA]</scope>
    <source>
        <strain evidence="2 3">NML 110608</strain>
    </source>
</reference>
<dbReference type="EMBL" id="MCGH01000003">
    <property type="protein sequence ID" value="ODM03517.1"/>
    <property type="molecule type" value="Genomic_DNA"/>
</dbReference>
<evidence type="ECO:0000313" key="3">
    <source>
        <dbReference type="Proteomes" id="UP000094067"/>
    </source>
</evidence>
<proteinExistence type="predicted"/>
<dbReference type="AlphaFoldDB" id="A0A1E3A4V8"/>
<sequence>MRKNKGKTGLAICGAFALVIGCTAMFSGLAEAAAAVDMKGAEMIPTAYTLPAAPETSTVPEGYQKAAYTVVEDPLDYYKDKKPSEKDLSQEKAAEMGAQLLWKMFGVKLDGATIYMGYDPGTATFPRESWSGDVRFGKSRTPGDTSYTFLIDAVTGEAFIASFGRTLNVTVDLGLDSGLEKNPSEYMKLAKAFAEKKNLVNGEVKECIYNSQGYGSNDPEITINVIGVNGQKAMITFSRYDQAVKGIGFNASMEIQEMMDKIMEQEAENWVQGGRLNGEREELVVK</sequence>
<keyword evidence="1" id="KW-0732">Signal</keyword>
<evidence type="ECO:0000256" key="1">
    <source>
        <dbReference type="SAM" id="SignalP"/>
    </source>
</evidence>
<gene>
    <name evidence="2" type="ORF">BEI61_04315</name>
</gene>
<name>A0A1E3A4V8_9FIRM</name>
<protein>
    <submittedName>
        <fullName evidence="2">Uncharacterized protein</fullName>
    </submittedName>
</protein>
<dbReference type="RefSeq" id="WP_044967599.1">
    <property type="nucleotide sequence ID" value="NZ_MCGH01000003.1"/>
</dbReference>
<dbReference type="PROSITE" id="PS51257">
    <property type="entry name" value="PROKAR_LIPOPROTEIN"/>
    <property type="match status" value="1"/>
</dbReference>
<feature type="chain" id="PRO_5009122671" evidence="1">
    <location>
        <begin position="33"/>
        <end position="286"/>
    </location>
</feature>
<organism evidence="2 3">
    <name type="scientific">Eisenbergiella tayi</name>
    <dbReference type="NCBI Taxonomy" id="1432052"/>
    <lineage>
        <taxon>Bacteria</taxon>
        <taxon>Bacillati</taxon>
        <taxon>Bacillota</taxon>
        <taxon>Clostridia</taxon>
        <taxon>Lachnospirales</taxon>
        <taxon>Lachnospiraceae</taxon>
        <taxon>Eisenbergiella</taxon>
    </lineage>
</organism>
<evidence type="ECO:0000313" key="2">
    <source>
        <dbReference type="EMBL" id="ODM03517.1"/>
    </source>
</evidence>
<accession>A0A1E3A4V8</accession>
<feature type="signal peptide" evidence="1">
    <location>
        <begin position="1"/>
        <end position="32"/>
    </location>
</feature>
<comment type="caution">
    <text evidence="2">The sequence shown here is derived from an EMBL/GenBank/DDBJ whole genome shotgun (WGS) entry which is preliminary data.</text>
</comment>
<dbReference type="Proteomes" id="UP000094067">
    <property type="component" value="Unassembled WGS sequence"/>
</dbReference>